<protein>
    <submittedName>
        <fullName evidence="1">Uncharacterized protein</fullName>
    </submittedName>
</protein>
<name>A0A4R8WE28_9MICO</name>
<sequence length="214" mass="23581">MTETPTPTRELSLRDMLASLAPSEPPLARRPRAHVSAHPVAASPLYDEVESRLDTIAEHESLALVATALVEHQTRMARLRRIPADARSTPAAPAEAPHAHRTAIDLWVMVFGDEDCTHYTGEALHRRTLVDAVPRAGEFFSPGQLSRFDTLRPVVERVEHAPFPENCAIPTVLVVVHVAALAESGERRLERQRELRKEGWDIALPQTQVAAPGA</sequence>
<comment type="caution">
    <text evidence="1">The sequence shown here is derived from an EMBL/GenBank/DDBJ whole genome shotgun (WGS) entry which is preliminary data.</text>
</comment>
<evidence type="ECO:0000313" key="2">
    <source>
        <dbReference type="Proteomes" id="UP000297643"/>
    </source>
</evidence>
<organism evidence="1 2">
    <name type="scientific">Cryobacterium mannosilyticum</name>
    <dbReference type="NCBI Taxonomy" id="1259190"/>
    <lineage>
        <taxon>Bacteria</taxon>
        <taxon>Bacillati</taxon>
        <taxon>Actinomycetota</taxon>
        <taxon>Actinomycetes</taxon>
        <taxon>Micrococcales</taxon>
        <taxon>Microbacteriaceae</taxon>
        <taxon>Cryobacterium</taxon>
    </lineage>
</organism>
<reference evidence="1 2" key="1">
    <citation type="submission" date="2019-03" db="EMBL/GenBank/DDBJ databases">
        <title>Genomics of glacier-inhabiting Cryobacterium strains.</title>
        <authorList>
            <person name="Liu Q."/>
            <person name="Xin Y.-H."/>
        </authorList>
    </citation>
    <scope>NUCLEOTIDE SEQUENCE [LARGE SCALE GENOMIC DNA]</scope>
    <source>
        <strain evidence="1 2">RHLT2-21</strain>
    </source>
</reference>
<dbReference type="RefSeq" id="WP_134507459.1">
    <property type="nucleotide sequence ID" value="NZ_SOFM01000011.1"/>
</dbReference>
<gene>
    <name evidence="1" type="ORF">E3O32_05140</name>
</gene>
<dbReference type="AlphaFoldDB" id="A0A4R8WE28"/>
<evidence type="ECO:0000313" key="1">
    <source>
        <dbReference type="EMBL" id="TFC05984.1"/>
    </source>
</evidence>
<accession>A0A4R8WE28</accession>
<dbReference type="Proteomes" id="UP000297643">
    <property type="component" value="Unassembled WGS sequence"/>
</dbReference>
<proteinExistence type="predicted"/>
<keyword evidence="2" id="KW-1185">Reference proteome</keyword>
<dbReference type="EMBL" id="SOFM01000011">
    <property type="protein sequence ID" value="TFC05984.1"/>
    <property type="molecule type" value="Genomic_DNA"/>
</dbReference>